<name>A0A174ZC01_9FIRM</name>
<keyword evidence="1" id="KW-0812">Transmembrane</keyword>
<gene>
    <name evidence="3" type="ORF">ERS852502_00038</name>
</gene>
<dbReference type="AlphaFoldDB" id="A0A174ZC01"/>
<dbReference type="EMBL" id="CZBX01000001">
    <property type="protein sequence ID" value="CUQ80580.1"/>
    <property type="molecule type" value="Genomic_DNA"/>
</dbReference>
<dbReference type="OrthoDB" id="1653068at2"/>
<evidence type="ECO:0008006" key="5">
    <source>
        <dbReference type="Google" id="ProtNLM"/>
    </source>
</evidence>
<accession>A0A174ZC01</accession>
<feature type="signal peptide" evidence="2">
    <location>
        <begin position="1"/>
        <end position="24"/>
    </location>
</feature>
<keyword evidence="1" id="KW-1133">Transmembrane helix</keyword>
<dbReference type="Proteomes" id="UP000078383">
    <property type="component" value="Unassembled WGS sequence"/>
</dbReference>
<dbReference type="RefSeq" id="WP_055170388.1">
    <property type="nucleotide sequence ID" value="NZ_CZBX01000001.1"/>
</dbReference>
<feature type="transmembrane region" description="Helical" evidence="1">
    <location>
        <begin position="199"/>
        <end position="217"/>
    </location>
</feature>
<protein>
    <recommendedName>
        <fullName evidence="5">LPXTG cell wall anchor domain-containing protein</fullName>
    </recommendedName>
</protein>
<proteinExistence type="predicted"/>
<evidence type="ECO:0000313" key="3">
    <source>
        <dbReference type="EMBL" id="CUQ80580.1"/>
    </source>
</evidence>
<organism evidence="3 4">
    <name type="scientific">[Ruminococcus] torques</name>
    <dbReference type="NCBI Taxonomy" id="33039"/>
    <lineage>
        <taxon>Bacteria</taxon>
        <taxon>Bacillati</taxon>
        <taxon>Bacillota</taxon>
        <taxon>Clostridia</taxon>
        <taxon>Lachnospirales</taxon>
        <taxon>Lachnospiraceae</taxon>
        <taxon>Mediterraneibacter</taxon>
    </lineage>
</organism>
<evidence type="ECO:0000256" key="2">
    <source>
        <dbReference type="SAM" id="SignalP"/>
    </source>
</evidence>
<sequence>MKKRIFGTILAAALIVTQAVAAFAAPLAPSKTALPSVTGSSASSYIITAASSESFSDVKNEEVINDLLAVNNGTKSLTDVVGKTTPELTDQLAGKEMVSPFFDLKPVNGGIKNEEGKYVVTISVPSLTKAMTDVQILHYSTVRNLFELITPTSVDYEGKTITAVFEDLSPVAIIAKVDASKAADSTVGTSPKTGVPSTWMVFFGAAVILAGVSAVAYRKER</sequence>
<evidence type="ECO:0000313" key="4">
    <source>
        <dbReference type="Proteomes" id="UP000078383"/>
    </source>
</evidence>
<evidence type="ECO:0000256" key="1">
    <source>
        <dbReference type="SAM" id="Phobius"/>
    </source>
</evidence>
<keyword evidence="1" id="KW-0472">Membrane</keyword>
<feature type="chain" id="PRO_5008038612" description="LPXTG cell wall anchor domain-containing protein" evidence="2">
    <location>
        <begin position="25"/>
        <end position="221"/>
    </location>
</feature>
<reference evidence="3 4" key="1">
    <citation type="submission" date="2015-09" db="EMBL/GenBank/DDBJ databases">
        <authorList>
            <consortium name="Pathogen Informatics"/>
        </authorList>
    </citation>
    <scope>NUCLEOTIDE SEQUENCE [LARGE SCALE GENOMIC DNA]</scope>
    <source>
        <strain evidence="3 4">2789STDY5834889</strain>
    </source>
</reference>
<keyword evidence="2" id="KW-0732">Signal</keyword>